<evidence type="ECO:0000313" key="3">
    <source>
        <dbReference type="Proteomes" id="UP000015101"/>
    </source>
</evidence>
<gene>
    <name evidence="2" type="primary">20216860</name>
    <name evidence="1" type="ORF">HELRODRAFT_88302</name>
</gene>
<dbReference type="CTD" id="20216860"/>
<dbReference type="InterPro" id="IPR017850">
    <property type="entry name" value="Alkaline_phosphatase_core_sf"/>
</dbReference>
<dbReference type="Pfam" id="PF02995">
    <property type="entry name" value="DUF229"/>
    <property type="match status" value="1"/>
</dbReference>
<dbReference type="HOGENOM" id="CLU_018076_3_0_1"/>
<dbReference type="OMA" id="FHSEFSH"/>
<organism evidence="2 3">
    <name type="scientific">Helobdella robusta</name>
    <name type="common">Californian leech</name>
    <dbReference type="NCBI Taxonomy" id="6412"/>
    <lineage>
        <taxon>Eukaryota</taxon>
        <taxon>Metazoa</taxon>
        <taxon>Spiralia</taxon>
        <taxon>Lophotrochozoa</taxon>
        <taxon>Annelida</taxon>
        <taxon>Clitellata</taxon>
        <taxon>Hirudinea</taxon>
        <taxon>Rhynchobdellida</taxon>
        <taxon>Glossiphoniidae</taxon>
        <taxon>Helobdella</taxon>
    </lineage>
</organism>
<reference evidence="1 3" key="2">
    <citation type="journal article" date="2013" name="Nature">
        <title>Insights into bilaterian evolution from three spiralian genomes.</title>
        <authorList>
            <person name="Simakov O."/>
            <person name="Marletaz F."/>
            <person name="Cho S.J."/>
            <person name="Edsinger-Gonzales E."/>
            <person name="Havlak P."/>
            <person name="Hellsten U."/>
            <person name="Kuo D.H."/>
            <person name="Larsson T."/>
            <person name="Lv J."/>
            <person name="Arendt D."/>
            <person name="Savage R."/>
            <person name="Osoegawa K."/>
            <person name="de Jong P."/>
            <person name="Grimwood J."/>
            <person name="Chapman J.A."/>
            <person name="Shapiro H."/>
            <person name="Aerts A."/>
            <person name="Otillar R.P."/>
            <person name="Terry A.Y."/>
            <person name="Boore J.L."/>
            <person name="Grigoriev I.V."/>
            <person name="Lindberg D.R."/>
            <person name="Seaver E.C."/>
            <person name="Weisblat D.A."/>
            <person name="Putnam N.H."/>
            <person name="Rokhsar D.S."/>
        </authorList>
    </citation>
    <scope>NUCLEOTIDE SEQUENCE</scope>
</reference>
<dbReference type="Gene3D" id="3.40.720.10">
    <property type="entry name" value="Alkaline Phosphatase, subunit A"/>
    <property type="match status" value="1"/>
</dbReference>
<reference evidence="3" key="1">
    <citation type="submission" date="2012-12" db="EMBL/GenBank/DDBJ databases">
        <authorList>
            <person name="Hellsten U."/>
            <person name="Grimwood J."/>
            <person name="Chapman J.A."/>
            <person name="Shapiro H."/>
            <person name="Aerts A."/>
            <person name="Otillar R.P."/>
            <person name="Terry A.Y."/>
            <person name="Boore J.L."/>
            <person name="Simakov O."/>
            <person name="Marletaz F."/>
            <person name="Cho S.-J."/>
            <person name="Edsinger-Gonzales E."/>
            <person name="Havlak P."/>
            <person name="Kuo D.-H."/>
            <person name="Larsson T."/>
            <person name="Lv J."/>
            <person name="Arendt D."/>
            <person name="Savage R."/>
            <person name="Osoegawa K."/>
            <person name="de Jong P."/>
            <person name="Lindberg D.R."/>
            <person name="Seaver E.C."/>
            <person name="Weisblat D.A."/>
            <person name="Putnam N.H."/>
            <person name="Grigoriev I.V."/>
            <person name="Rokhsar D.S."/>
        </authorList>
    </citation>
    <scope>NUCLEOTIDE SEQUENCE</scope>
</reference>
<dbReference type="EMBL" id="KB097594">
    <property type="protein sequence ID" value="ESN93700.1"/>
    <property type="molecule type" value="Genomic_DNA"/>
</dbReference>
<dbReference type="FunFam" id="3.40.720.10:FF:000017">
    <property type="entry name" value="Predicted protein"/>
    <property type="match status" value="1"/>
</dbReference>
<dbReference type="EMBL" id="AMQM01007267">
    <property type="status" value="NOT_ANNOTATED_CDS"/>
    <property type="molecule type" value="Genomic_DNA"/>
</dbReference>
<protein>
    <submittedName>
        <fullName evidence="1 2">Uncharacterized protein</fullName>
    </submittedName>
</protein>
<dbReference type="GeneID" id="20216860"/>
<reference evidence="2" key="3">
    <citation type="submission" date="2015-06" db="UniProtKB">
        <authorList>
            <consortium name="EnsemblMetazoa"/>
        </authorList>
    </citation>
    <scope>IDENTIFICATION</scope>
</reference>
<dbReference type="Proteomes" id="UP000015101">
    <property type="component" value="Unassembled WGS sequence"/>
</dbReference>
<dbReference type="PANTHER" id="PTHR10974:SF1">
    <property type="entry name" value="FI08016P-RELATED"/>
    <property type="match status" value="1"/>
</dbReference>
<keyword evidence="3" id="KW-1185">Reference proteome</keyword>
<dbReference type="KEGG" id="hro:HELRODRAFT_88302"/>
<dbReference type="OrthoDB" id="413313at2759"/>
<evidence type="ECO:0000313" key="1">
    <source>
        <dbReference type="EMBL" id="ESN93700.1"/>
    </source>
</evidence>
<dbReference type="EnsemblMetazoa" id="HelroT88302">
    <property type="protein sequence ID" value="HelroP88302"/>
    <property type="gene ID" value="HelroG88302"/>
</dbReference>
<sequence>MFLYRFQWKKIIKWVLIGVLLFLVYSFCRKILKANQSEDGLEVLTLNEKKVPCSLPELPLWVNEQQKNDMLAHTAKVDCSSNQKDWSYIQNGKFYIHDDVEKQHGKLSCQYQNVLRQLYDMEITLSKSESITNNTPIPSDIIHVRCVGADGQTNDKTYLGIKPIPQEPTSKLLENRLKLEGLGLNIIMFGFDTVSRLMWKRYMPNSYSYFEKIGGVVMEHYNILGDGTPQALIPILTGNTEIELPEARRGFKKARHVDGHPWIWKKLHEYGYATQWGEDAPSVGTFTHRMLGFKEKPVHHYMRPFFLKQGDGICFGNRPSHTLFTDYLKEFITAYGPLRRKFSFLFHSSYSHNSQDQLSTPDDDLVSLMDWLNSTNELENSLFILMADHGPRFSSTRATEQGKYEERLPFMGVRVPQTEEFRSNFPLVQENLKRNSKLLTTPFDVHATFQDVLNYRSTHITKRRPYQRGYSLLQRVPADRTCNDASIDAHWCTCLRWYKISVSDELVQRGAGLIVDHVNNLTSPFRDMCALLTPHKLTSATFIQSNGEMLKFRESSDSDGRIPDMTDQMQPTVKIFQIVLSTLPNFAVYEATIKYSLKNDDFTISTSDISRLNAYKDQPKCITEMHPHLRPYCYCF</sequence>
<dbReference type="CDD" id="cd16021">
    <property type="entry name" value="ALP_like"/>
    <property type="match status" value="1"/>
</dbReference>
<dbReference type="FunCoup" id="T1G713">
    <property type="interactions" value="217"/>
</dbReference>
<name>T1G713_HELRO</name>
<accession>T1G713</accession>
<dbReference type="STRING" id="6412.T1G713"/>
<dbReference type="SUPFAM" id="SSF53649">
    <property type="entry name" value="Alkaline phosphatase-like"/>
    <property type="match status" value="1"/>
</dbReference>
<dbReference type="InParanoid" id="T1G713"/>
<dbReference type="InterPro" id="IPR004245">
    <property type="entry name" value="DUF229"/>
</dbReference>
<dbReference type="PANTHER" id="PTHR10974">
    <property type="entry name" value="FI08016P-RELATED"/>
    <property type="match status" value="1"/>
</dbReference>
<proteinExistence type="predicted"/>
<evidence type="ECO:0000313" key="2">
    <source>
        <dbReference type="EnsemblMetazoa" id="HelroP88302"/>
    </source>
</evidence>
<dbReference type="AlphaFoldDB" id="T1G713"/>
<dbReference type="RefSeq" id="XP_009028125.1">
    <property type="nucleotide sequence ID" value="XM_009029877.1"/>
</dbReference>
<dbReference type="eggNOG" id="ENOG502QQ0X">
    <property type="taxonomic scope" value="Eukaryota"/>
</dbReference>